<feature type="region of interest" description="Disordered" evidence="1">
    <location>
        <begin position="1"/>
        <end position="21"/>
    </location>
</feature>
<sequence>MDGCDGRHGRTSDPLTAGDGGGERIVGWLRALGRTPLPRRPADRGIAGHSVQKSHHRSSRSLAHSLITVPALIATAPSLILVCFLSRHQLASTVPARRIRKMHVLVGPELALGHAMAGAKKKKKTGLPIAEGREIRNWSVPMPMNSPCQNLRLGPTVGTCAAVLCWVSRFSTHLFGRWRVRQSRVGT</sequence>
<feature type="compositionally biased region" description="Basic and acidic residues" evidence="1">
    <location>
        <begin position="1"/>
        <end position="11"/>
    </location>
</feature>
<name>A0AAE0KGZ8_9PEZI</name>
<comment type="caution">
    <text evidence="2">The sequence shown here is derived from an EMBL/GenBank/DDBJ whole genome shotgun (WGS) entry which is preliminary data.</text>
</comment>
<feature type="region of interest" description="Disordered" evidence="1">
    <location>
        <begin position="39"/>
        <end position="58"/>
    </location>
</feature>
<protein>
    <submittedName>
        <fullName evidence="2">Uncharacterized protein</fullName>
    </submittedName>
</protein>
<reference evidence="2" key="2">
    <citation type="submission" date="2023-06" db="EMBL/GenBank/DDBJ databases">
        <authorList>
            <consortium name="Lawrence Berkeley National Laboratory"/>
            <person name="Haridas S."/>
            <person name="Hensen N."/>
            <person name="Bonometti L."/>
            <person name="Westerberg I."/>
            <person name="Brannstrom I.O."/>
            <person name="Guillou S."/>
            <person name="Cros-Aarteil S."/>
            <person name="Calhoun S."/>
            <person name="Kuo A."/>
            <person name="Mondo S."/>
            <person name="Pangilinan J."/>
            <person name="Riley R."/>
            <person name="Labutti K."/>
            <person name="Andreopoulos B."/>
            <person name="Lipzen A."/>
            <person name="Chen C."/>
            <person name="Yanf M."/>
            <person name="Daum C."/>
            <person name="Ng V."/>
            <person name="Clum A."/>
            <person name="Steindorff A."/>
            <person name="Ohm R."/>
            <person name="Martin F."/>
            <person name="Silar P."/>
            <person name="Natvig D."/>
            <person name="Lalanne C."/>
            <person name="Gautier V."/>
            <person name="Ament-Velasquez S.L."/>
            <person name="Kruys A."/>
            <person name="Hutchinson M.I."/>
            <person name="Powell A.J."/>
            <person name="Barry K."/>
            <person name="Miller A.N."/>
            <person name="Grigoriev I.V."/>
            <person name="Debuchy R."/>
            <person name="Gladieux P."/>
            <person name="Thoren M.H."/>
            <person name="Johannesson H."/>
        </authorList>
    </citation>
    <scope>NUCLEOTIDE SEQUENCE</scope>
    <source>
        <strain evidence="2">CBS 958.72</strain>
    </source>
</reference>
<keyword evidence="3" id="KW-1185">Reference proteome</keyword>
<accession>A0AAE0KGZ8</accession>
<dbReference type="AlphaFoldDB" id="A0AAE0KGZ8"/>
<dbReference type="EMBL" id="JAULSN010000003">
    <property type="protein sequence ID" value="KAK3376060.1"/>
    <property type="molecule type" value="Genomic_DNA"/>
</dbReference>
<proteinExistence type="predicted"/>
<organism evidence="2 3">
    <name type="scientific">Lasiosphaeria ovina</name>
    <dbReference type="NCBI Taxonomy" id="92902"/>
    <lineage>
        <taxon>Eukaryota</taxon>
        <taxon>Fungi</taxon>
        <taxon>Dikarya</taxon>
        <taxon>Ascomycota</taxon>
        <taxon>Pezizomycotina</taxon>
        <taxon>Sordariomycetes</taxon>
        <taxon>Sordariomycetidae</taxon>
        <taxon>Sordariales</taxon>
        <taxon>Lasiosphaeriaceae</taxon>
        <taxon>Lasiosphaeria</taxon>
    </lineage>
</organism>
<dbReference type="Proteomes" id="UP001287356">
    <property type="component" value="Unassembled WGS sequence"/>
</dbReference>
<gene>
    <name evidence="2" type="ORF">B0T24DRAFT_214877</name>
</gene>
<evidence type="ECO:0000256" key="1">
    <source>
        <dbReference type="SAM" id="MobiDB-lite"/>
    </source>
</evidence>
<reference evidence="2" key="1">
    <citation type="journal article" date="2023" name="Mol. Phylogenet. Evol.">
        <title>Genome-scale phylogeny and comparative genomics of the fungal order Sordariales.</title>
        <authorList>
            <person name="Hensen N."/>
            <person name="Bonometti L."/>
            <person name="Westerberg I."/>
            <person name="Brannstrom I.O."/>
            <person name="Guillou S."/>
            <person name="Cros-Aarteil S."/>
            <person name="Calhoun S."/>
            <person name="Haridas S."/>
            <person name="Kuo A."/>
            <person name="Mondo S."/>
            <person name="Pangilinan J."/>
            <person name="Riley R."/>
            <person name="LaButti K."/>
            <person name="Andreopoulos B."/>
            <person name="Lipzen A."/>
            <person name="Chen C."/>
            <person name="Yan M."/>
            <person name="Daum C."/>
            <person name="Ng V."/>
            <person name="Clum A."/>
            <person name="Steindorff A."/>
            <person name="Ohm R.A."/>
            <person name="Martin F."/>
            <person name="Silar P."/>
            <person name="Natvig D.O."/>
            <person name="Lalanne C."/>
            <person name="Gautier V."/>
            <person name="Ament-Velasquez S.L."/>
            <person name="Kruys A."/>
            <person name="Hutchinson M.I."/>
            <person name="Powell A.J."/>
            <person name="Barry K."/>
            <person name="Miller A.N."/>
            <person name="Grigoriev I.V."/>
            <person name="Debuchy R."/>
            <person name="Gladieux P."/>
            <person name="Hiltunen Thoren M."/>
            <person name="Johannesson H."/>
        </authorList>
    </citation>
    <scope>NUCLEOTIDE SEQUENCE</scope>
    <source>
        <strain evidence="2">CBS 958.72</strain>
    </source>
</reference>
<evidence type="ECO:0000313" key="3">
    <source>
        <dbReference type="Proteomes" id="UP001287356"/>
    </source>
</evidence>
<evidence type="ECO:0000313" key="2">
    <source>
        <dbReference type="EMBL" id="KAK3376060.1"/>
    </source>
</evidence>